<organism evidence="2 3">
    <name type="scientific">Microbispora triticiradicis</name>
    <dbReference type="NCBI Taxonomy" id="2200763"/>
    <lineage>
        <taxon>Bacteria</taxon>
        <taxon>Bacillati</taxon>
        <taxon>Actinomycetota</taxon>
        <taxon>Actinomycetes</taxon>
        <taxon>Streptosporangiales</taxon>
        <taxon>Streptosporangiaceae</taxon>
        <taxon>Microbispora</taxon>
    </lineage>
</organism>
<dbReference type="GO" id="GO:0070012">
    <property type="term" value="F:oligopeptidase activity"/>
    <property type="evidence" value="ECO:0007669"/>
    <property type="project" value="TreeGrafter"/>
</dbReference>
<dbReference type="InterPro" id="IPR029058">
    <property type="entry name" value="AB_hydrolase_fold"/>
</dbReference>
<proteinExistence type="predicted"/>
<feature type="domain" description="Peptidase S9A N-terminal" evidence="1">
    <location>
        <begin position="10"/>
        <end position="153"/>
    </location>
</feature>
<sequence length="156" mass="17403">MTEGRTGEYPTAPREDRTEVFHGHVVVDPYRWLEDSGDERTRAWVAAQDALYDAERAAWPHLEKWQVALARLHAFPLSSVPRPRGDRVFFTHREPGAEHPVLLVAEHGAVRPLVDPLALDPGGRTVLEAWHPSVEGDLLAFQVSAAGMAWRTARSG</sequence>
<accession>A0A5R8YQK8</accession>
<dbReference type="Gene3D" id="2.130.10.120">
    <property type="entry name" value="Prolyl oligopeptidase, N-terminal domain"/>
    <property type="match status" value="1"/>
</dbReference>
<dbReference type="InterPro" id="IPR051167">
    <property type="entry name" value="Prolyl_oligopep/macrocyclase"/>
</dbReference>
<dbReference type="OrthoDB" id="9801421at2"/>
<dbReference type="InterPro" id="IPR023302">
    <property type="entry name" value="Pept_S9A_N"/>
</dbReference>
<dbReference type="Proteomes" id="UP000309033">
    <property type="component" value="Unassembled WGS sequence"/>
</dbReference>
<dbReference type="PANTHER" id="PTHR42881:SF2">
    <property type="entry name" value="PROLYL ENDOPEPTIDASE"/>
    <property type="match status" value="1"/>
</dbReference>
<evidence type="ECO:0000259" key="1">
    <source>
        <dbReference type="Pfam" id="PF02897"/>
    </source>
</evidence>
<comment type="caution">
    <text evidence="2">The sequence shown here is derived from an EMBL/GenBank/DDBJ whole genome shotgun (WGS) entry which is preliminary data.</text>
</comment>
<protein>
    <recommendedName>
        <fullName evidence="1">Peptidase S9A N-terminal domain-containing protein</fullName>
    </recommendedName>
</protein>
<dbReference type="GO" id="GO:0005829">
    <property type="term" value="C:cytosol"/>
    <property type="evidence" value="ECO:0007669"/>
    <property type="project" value="TreeGrafter"/>
</dbReference>
<dbReference type="PANTHER" id="PTHR42881">
    <property type="entry name" value="PROLYL ENDOPEPTIDASE"/>
    <property type="match status" value="1"/>
</dbReference>
<reference evidence="2" key="1">
    <citation type="submission" date="2019-05" db="EMBL/GenBank/DDBJ databases">
        <title>Isolation, diversity and antifungal activity of Actinobacteria from wheat.</title>
        <authorList>
            <person name="Yu B."/>
        </authorList>
    </citation>
    <scope>NUCLEOTIDE SEQUENCE [LARGE SCALE GENOMIC DNA]</scope>
    <source>
        <strain evidence="2">NEAU-HEGS1-5</strain>
    </source>
</reference>
<dbReference type="Gene3D" id="3.40.50.1820">
    <property type="entry name" value="alpha/beta hydrolase"/>
    <property type="match status" value="1"/>
</dbReference>
<dbReference type="GO" id="GO:0004252">
    <property type="term" value="F:serine-type endopeptidase activity"/>
    <property type="evidence" value="ECO:0007669"/>
    <property type="project" value="InterPro"/>
</dbReference>
<evidence type="ECO:0000313" key="3">
    <source>
        <dbReference type="Proteomes" id="UP000309033"/>
    </source>
</evidence>
<evidence type="ECO:0000313" key="2">
    <source>
        <dbReference type="EMBL" id="TLP55247.1"/>
    </source>
</evidence>
<name>A0A5R8YQK8_9ACTN</name>
<dbReference type="EMBL" id="VANP01000011">
    <property type="protein sequence ID" value="TLP55247.1"/>
    <property type="molecule type" value="Genomic_DNA"/>
</dbReference>
<dbReference type="AlphaFoldDB" id="A0A5R8YQK8"/>
<gene>
    <name evidence="2" type="ORF">FED44_26380</name>
</gene>
<dbReference type="SUPFAM" id="SSF50993">
    <property type="entry name" value="Peptidase/esterase 'gauge' domain"/>
    <property type="match status" value="1"/>
</dbReference>
<keyword evidence="3" id="KW-1185">Reference proteome</keyword>
<dbReference type="Pfam" id="PF02897">
    <property type="entry name" value="Peptidase_S9_N"/>
    <property type="match status" value="1"/>
</dbReference>